<accession>A0A482XUB6</accession>
<protein>
    <recommendedName>
        <fullName evidence="9">Nucleoporin Nup188 N-terminal subdomain III domain-containing protein</fullName>
    </recommendedName>
</protein>
<dbReference type="GO" id="GO:0044611">
    <property type="term" value="C:nuclear pore inner ring"/>
    <property type="evidence" value="ECO:0007669"/>
    <property type="project" value="TreeGrafter"/>
</dbReference>
<keyword evidence="6" id="KW-0906">Nuclear pore complex</keyword>
<organism evidence="10 11">
    <name type="scientific">Laodelphax striatellus</name>
    <name type="common">Small brown planthopper</name>
    <name type="synonym">Delphax striatella</name>
    <dbReference type="NCBI Taxonomy" id="195883"/>
    <lineage>
        <taxon>Eukaryota</taxon>
        <taxon>Metazoa</taxon>
        <taxon>Ecdysozoa</taxon>
        <taxon>Arthropoda</taxon>
        <taxon>Hexapoda</taxon>
        <taxon>Insecta</taxon>
        <taxon>Pterygota</taxon>
        <taxon>Neoptera</taxon>
        <taxon>Paraneoptera</taxon>
        <taxon>Hemiptera</taxon>
        <taxon>Auchenorrhyncha</taxon>
        <taxon>Fulgoroidea</taxon>
        <taxon>Delphacidae</taxon>
        <taxon>Criomorphinae</taxon>
        <taxon>Laodelphax</taxon>
    </lineage>
</organism>
<evidence type="ECO:0000256" key="5">
    <source>
        <dbReference type="ARBA" id="ARBA00023010"/>
    </source>
</evidence>
<feature type="domain" description="Nucleoporin Nup188 N-terminal subdomain III" evidence="9">
    <location>
        <begin position="565"/>
        <end position="944"/>
    </location>
</feature>
<keyword evidence="11" id="KW-1185">Reference proteome</keyword>
<dbReference type="GO" id="GO:0051028">
    <property type="term" value="P:mRNA transport"/>
    <property type="evidence" value="ECO:0007669"/>
    <property type="project" value="UniProtKB-KW"/>
</dbReference>
<evidence type="ECO:0000259" key="9">
    <source>
        <dbReference type="Pfam" id="PF21093"/>
    </source>
</evidence>
<dbReference type="OrthoDB" id="6616477at2759"/>
<dbReference type="GO" id="GO:0017056">
    <property type="term" value="F:structural constituent of nuclear pore"/>
    <property type="evidence" value="ECO:0007669"/>
    <property type="project" value="InterPro"/>
</dbReference>
<evidence type="ECO:0000313" key="10">
    <source>
        <dbReference type="EMBL" id="RZF48421.1"/>
    </source>
</evidence>
<dbReference type="InterPro" id="IPR048883">
    <property type="entry name" value="Nup188_N-subdom_III"/>
</dbReference>
<comment type="caution">
    <text evidence="10">The sequence shown here is derived from an EMBL/GenBank/DDBJ whole genome shotgun (WGS) entry which is preliminary data.</text>
</comment>
<comment type="subcellular location">
    <subcellularLocation>
        <location evidence="1">Nucleus</location>
        <location evidence="1">Nuclear pore complex</location>
    </subcellularLocation>
</comment>
<dbReference type="SMR" id="A0A482XUB6"/>
<dbReference type="Pfam" id="PF21093">
    <property type="entry name" value="Nup188_N-subdom_III"/>
    <property type="match status" value="1"/>
</dbReference>
<keyword evidence="5" id="KW-0811">Translocation</keyword>
<gene>
    <name evidence="10" type="ORF">LSTR_LSTR011374</name>
</gene>
<keyword evidence="4" id="KW-0653">Protein transport</keyword>
<dbReference type="Proteomes" id="UP000291343">
    <property type="component" value="Unassembled WGS sequence"/>
</dbReference>
<reference evidence="10 11" key="1">
    <citation type="journal article" date="2017" name="Gigascience">
        <title>Genome sequence of the small brown planthopper, Laodelphax striatellus.</title>
        <authorList>
            <person name="Zhu J."/>
            <person name="Jiang F."/>
            <person name="Wang X."/>
            <person name="Yang P."/>
            <person name="Bao Y."/>
            <person name="Zhao W."/>
            <person name="Wang W."/>
            <person name="Lu H."/>
            <person name="Wang Q."/>
            <person name="Cui N."/>
            <person name="Li J."/>
            <person name="Chen X."/>
            <person name="Luo L."/>
            <person name="Yu J."/>
            <person name="Kang L."/>
            <person name="Cui F."/>
        </authorList>
    </citation>
    <scope>NUCLEOTIDE SEQUENCE [LARGE SCALE GENOMIC DNA]</scope>
    <source>
        <strain evidence="10">Lst14</strain>
    </source>
</reference>
<feature type="region of interest" description="Disordered" evidence="8">
    <location>
        <begin position="1634"/>
        <end position="1677"/>
    </location>
</feature>
<feature type="compositionally biased region" description="Polar residues" evidence="8">
    <location>
        <begin position="1667"/>
        <end position="1677"/>
    </location>
</feature>
<dbReference type="FunCoup" id="A0A482XUB6">
    <property type="interactions" value="1782"/>
</dbReference>
<evidence type="ECO:0000256" key="3">
    <source>
        <dbReference type="ARBA" id="ARBA00022816"/>
    </source>
</evidence>
<evidence type="ECO:0000313" key="11">
    <source>
        <dbReference type="Proteomes" id="UP000291343"/>
    </source>
</evidence>
<dbReference type="EMBL" id="QKKF02002475">
    <property type="protein sequence ID" value="RZF48421.1"/>
    <property type="molecule type" value="Genomic_DNA"/>
</dbReference>
<dbReference type="PANTHER" id="PTHR31431:SF1">
    <property type="entry name" value="NUCLEOPORIN NUP188"/>
    <property type="match status" value="1"/>
</dbReference>
<evidence type="ECO:0000256" key="7">
    <source>
        <dbReference type="ARBA" id="ARBA00023242"/>
    </source>
</evidence>
<keyword evidence="7" id="KW-0539">Nucleus</keyword>
<evidence type="ECO:0000256" key="1">
    <source>
        <dbReference type="ARBA" id="ARBA00004567"/>
    </source>
</evidence>
<keyword evidence="3" id="KW-0509">mRNA transport</keyword>
<dbReference type="STRING" id="195883.A0A482XUB6"/>
<dbReference type="InParanoid" id="A0A482XUB6"/>
<dbReference type="PANTHER" id="PTHR31431">
    <property type="entry name" value="NUCLEOPORIN NUP188 HOMOLOG"/>
    <property type="match status" value="1"/>
</dbReference>
<evidence type="ECO:0000256" key="2">
    <source>
        <dbReference type="ARBA" id="ARBA00022448"/>
    </source>
</evidence>
<evidence type="ECO:0000256" key="6">
    <source>
        <dbReference type="ARBA" id="ARBA00023132"/>
    </source>
</evidence>
<dbReference type="GO" id="GO:0006405">
    <property type="term" value="P:RNA export from nucleus"/>
    <property type="evidence" value="ECO:0007669"/>
    <property type="project" value="TreeGrafter"/>
</dbReference>
<sequence>MSTKEPLAYWRGRYELISGLKSGVSHDYMKDQLNSVGTQILEGLNYFKRSQGGNQEEDASKKSKDSKLNNLVKKLSTMIKLEHSQTWEVLSNYLLYAFRGPAESLKKILISESKVNAVLADMFCFYCRERMFLLKSLTHIVTKLDNDPHSELYKEFLNKISFSKLYNSLSNQMESVKLSEPPEITIPGSISTSPLVNFWMEYNLLEQIQLMKLLILVYPNIEPSMKHMDAALTAVIKSGSAKRPGALSKNDPHRQSLLKVLWDLEAFHFIQLLSLEKLPGECIWTDREMFLKMDKQLKQSYRFDASGALFSAWMVVTFLSPFRPADSTELLSLATAVKQLNAWAYLDKFLNSSTIKDEPTISSVAHQAVYALLYLAVENFGIDFVRDEPSVYSLTATLVRDDSVEKRFWENGDCGLIKLLEEAEYWFPEVWQPAIGILGSLACKGKSQCMKVLERLNNNMKYCQKNLGHIRLNALHSNVFESCEDVHPLPHRPEIVIPKGTRCSTTATSECELVHWHFSLSSQAASAALRGNTSFQNDSVAYSIAIRNVDLKERIIGLFKFSTEILKTIPVLPNDMLIAIEEVFNLMHKNYIWRQESELDLLISCLDMSSCLVGMFSDDILKIFQSLNFLPEIDHVVMTHVQCVQGFYYRGGQMKSILELVEINSGRFRFLISYLRLLHKLFKVEATRVSWLSLAGLMFVLRDVFPHYQSWYFVDETERVEIGWLCLHILHMSLNGSKQQLQLPPEAATNATAPAPSPGPTFNLIANTCLYSLLNKDAGIALIRIVALGEQKLFDMVEKFPSWNNGKSAMLISTVHYALSVLNRIILYKDVQQDPSKLSPTEEEIYKEPKDTDRFHCVLNVASYIHHSFNPKLRYLACRLLTRFADNTRLSLMLCTGLEPYTIRDMFLQPLYSEYESVQLKVAVLEFISKCIHRQASLAEAFLNVVELKECISSGKDQQGSTSGVLTFALCIICDASDFLVDPVYHATVDLLHALWLEQCSVVLSYLRGRKGFWESLCKPLFEEEPCVKHSVYTSIMNILSTEVYWYGKDINPCLNAVMVKFLDEKQNYFVNCSLLCTNSSYNSSSESVDKRSQLTDDLIVAWREFVITVVKFLPDLVSDHLKGHLTLLLINALAAEMTSIVNMNAIVGLSEAGLMLISMCKECRTKKGCMEQMVRILAKLSQHYIYIKPKAITMILAFSARLLDVSPVILPEDGIELLMESVCEVIAIEVDLFINSCQDRSRPNKKNDKLMLALCLALRLQALLEDHTGLVETWTKIIRSMKFVHRLISAIATSLKCQIEPKLCLFMLEFLLALTNKESLFRHIDMFDLNYYIWENIPQCTAGYPNEAKADLNSQWKPVYCRGLNLVTFLLENNSRLIRASTYDFIELHQDYLEELLKLLQISDDEIDLELVSAGLRLLSHIITDNVFSKKSRNQISRLMISVYNCVKVVVNLLLHPNTLISQFYSPHPRKPLSIESKPLDQSIVKKAQSAQIKLGVPPWAMQPPLDMFEPMDDFSVIVNAINQFTKILMKTMRASTPVSGETEETASLTKLPAVKHDDLRFALEISNHLLISKFLLIIVDDRLSYRDKQLFIRDLSSELNSLLDFNRRLKIDPRLQRLELEEFEDDSSAAIQKPLRWPDPPPEPQANDANSSTRNSVRRNMFPSDESSGNSNHVHSASKRILPMDFIQFSVDVLQMLFKISESRAVNV</sequence>
<dbReference type="InterPro" id="IPR044840">
    <property type="entry name" value="Nup188"/>
</dbReference>
<evidence type="ECO:0000256" key="8">
    <source>
        <dbReference type="SAM" id="MobiDB-lite"/>
    </source>
</evidence>
<evidence type="ECO:0000256" key="4">
    <source>
        <dbReference type="ARBA" id="ARBA00022927"/>
    </source>
</evidence>
<name>A0A482XUB6_LAOST</name>
<keyword evidence="2" id="KW-0813">Transport</keyword>
<dbReference type="GO" id="GO:0006606">
    <property type="term" value="P:protein import into nucleus"/>
    <property type="evidence" value="ECO:0007669"/>
    <property type="project" value="TreeGrafter"/>
</dbReference>
<proteinExistence type="predicted"/>